<comment type="similarity">
    <text evidence="11">Belongs to the KdpC family.</text>
</comment>
<keyword evidence="7 11" id="KW-0630">Potassium</keyword>
<protein>
    <recommendedName>
        <fullName evidence="11">Potassium-transporting ATPase KdpC subunit</fullName>
    </recommendedName>
    <alternativeName>
        <fullName evidence="11">ATP phosphohydrolase [potassium-transporting] C chain</fullName>
    </alternativeName>
    <alternativeName>
        <fullName evidence="11">Potassium-binding and translocating subunit C</fullName>
    </alternativeName>
    <alternativeName>
        <fullName evidence="11">Potassium-translocating ATPase C chain</fullName>
    </alternativeName>
</protein>
<accession>A0A934SES9</accession>
<comment type="caution">
    <text evidence="12">The sequence shown here is derived from an EMBL/GenBank/DDBJ whole genome shotgun (WGS) entry which is preliminary data.</text>
</comment>
<proteinExistence type="inferred from homology"/>
<keyword evidence="8 11" id="KW-1133">Transmembrane helix</keyword>
<evidence type="ECO:0000256" key="3">
    <source>
        <dbReference type="ARBA" id="ARBA00022538"/>
    </source>
</evidence>
<dbReference type="GO" id="GO:0005886">
    <property type="term" value="C:plasma membrane"/>
    <property type="evidence" value="ECO:0007669"/>
    <property type="project" value="UniProtKB-SubCell"/>
</dbReference>
<evidence type="ECO:0000256" key="6">
    <source>
        <dbReference type="ARBA" id="ARBA00022840"/>
    </source>
</evidence>
<comment type="subunit">
    <text evidence="11">The system is composed of three essential subunits: KdpA, KdpB and KdpC.</text>
</comment>
<dbReference type="PANTHER" id="PTHR30042:SF2">
    <property type="entry name" value="POTASSIUM-TRANSPORTING ATPASE KDPC SUBUNIT"/>
    <property type="match status" value="1"/>
</dbReference>
<comment type="function">
    <text evidence="11">Part of the high-affinity ATP-driven potassium transport (or Kdp) system, which catalyzes the hydrolysis of ATP coupled with the electrogenic transport of potassium into the cytoplasm. This subunit acts as a catalytic chaperone that increases the ATP-binding affinity of the ATP-hydrolyzing subunit KdpB by the formation of a transient KdpB/KdpC/ATP ternary complex.</text>
</comment>
<keyword evidence="3 11" id="KW-0633">Potassium transport</keyword>
<dbReference type="AlphaFoldDB" id="A0A934SES9"/>
<keyword evidence="4 11" id="KW-0812">Transmembrane</keyword>
<dbReference type="GO" id="GO:0008556">
    <property type="term" value="F:P-type potassium transmembrane transporter activity"/>
    <property type="evidence" value="ECO:0007669"/>
    <property type="project" value="InterPro"/>
</dbReference>
<dbReference type="EMBL" id="JAENIJ010000060">
    <property type="protein sequence ID" value="MBK1884574.1"/>
    <property type="molecule type" value="Genomic_DNA"/>
</dbReference>
<keyword evidence="2 11" id="KW-1003">Cell membrane</keyword>
<sequence>MNLLRLFALSIAICGFVYVPAVLGFAKVVVPEKAVGSLVTTADGKIVGSRLVAQAFTTDRYFHPRPSACDYNGAGAAGSNLSPTSPELTQRAEEIIATYPGSGPIPADLITASGSGLDPHITRAAAIYQIPRVSAARNMAPEAVEKLIPSGNLVNVLELNLALDR</sequence>
<dbReference type="HAMAP" id="MF_00276">
    <property type="entry name" value="KdpC"/>
    <property type="match status" value="1"/>
</dbReference>
<organism evidence="12 13">
    <name type="scientific">Luteolibacter pohnpeiensis</name>
    <dbReference type="NCBI Taxonomy" id="454153"/>
    <lineage>
        <taxon>Bacteria</taxon>
        <taxon>Pseudomonadati</taxon>
        <taxon>Verrucomicrobiota</taxon>
        <taxon>Verrucomicrobiia</taxon>
        <taxon>Verrucomicrobiales</taxon>
        <taxon>Verrucomicrobiaceae</taxon>
        <taxon>Luteolibacter</taxon>
    </lineage>
</organism>
<dbReference type="InterPro" id="IPR003820">
    <property type="entry name" value="KdpC"/>
</dbReference>
<dbReference type="GO" id="GO:0005524">
    <property type="term" value="F:ATP binding"/>
    <property type="evidence" value="ECO:0007669"/>
    <property type="project" value="UniProtKB-UniRule"/>
</dbReference>
<evidence type="ECO:0000256" key="4">
    <source>
        <dbReference type="ARBA" id="ARBA00022692"/>
    </source>
</evidence>
<evidence type="ECO:0000256" key="5">
    <source>
        <dbReference type="ARBA" id="ARBA00022741"/>
    </source>
</evidence>
<evidence type="ECO:0000256" key="7">
    <source>
        <dbReference type="ARBA" id="ARBA00022958"/>
    </source>
</evidence>
<keyword evidence="6 11" id="KW-0067">ATP-binding</keyword>
<dbReference type="PANTHER" id="PTHR30042">
    <property type="entry name" value="POTASSIUM-TRANSPORTING ATPASE C CHAIN"/>
    <property type="match status" value="1"/>
</dbReference>
<evidence type="ECO:0000313" key="12">
    <source>
        <dbReference type="EMBL" id="MBK1884574.1"/>
    </source>
</evidence>
<comment type="subcellular location">
    <subcellularLocation>
        <location evidence="11">Cell membrane</location>
        <topology evidence="11">Single-pass membrane protein</topology>
    </subcellularLocation>
</comment>
<gene>
    <name evidence="11" type="primary">kdpC</name>
    <name evidence="12" type="ORF">JIN85_19315</name>
</gene>
<evidence type="ECO:0000256" key="9">
    <source>
        <dbReference type="ARBA" id="ARBA00023065"/>
    </source>
</evidence>
<evidence type="ECO:0000256" key="10">
    <source>
        <dbReference type="ARBA" id="ARBA00023136"/>
    </source>
</evidence>
<name>A0A934SES9_9BACT</name>
<evidence type="ECO:0000256" key="11">
    <source>
        <dbReference type="HAMAP-Rule" id="MF_00276"/>
    </source>
</evidence>
<dbReference type="RefSeq" id="WP_200273892.1">
    <property type="nucleotide sequence ID" value="NZ_JAENIJ010000060.1"/>
</dbReference>
<dbReference type="Proteomes" id="UP000603141">
    <property type="component" value="Unassembled WGS sequence"/>
</dbReference>
<evidence type="ECO:0000256" key="8">
    <source>
        <dbReference type="ARBA" id="ARBA00022989"/>
    </source>
</evidence>
<evidence type="ECO:0000313" key="13">
    <source>
        <dbReference type="Proteomes" id="UP000603141"/>
    </source>
</evidence>
<evidence type="ECO:0000256" key="1">
    <source>
        <dbReference type="ARBA" id="ARBA00022448"/>
    </source>
</evidence>
<evidence type="ECO:0000256" key="2">
    <source>
        <dbReference type="ARBA" id="ARBA00022475"/>
    </source>
</evidence>
<keyword evidence="13" id="KW-1185">Reference proteome</keyword>
<keyword evidence="9 11" id="KW-0406">Ion transport</keyword>
<keyword evidence="10 11" id="KW-0472">Membrane</keyword>
<reference evidence="12" key="1">
    <citation type="submission" date="2021-01" db="EMBL/GenBank/DDBJ databases">
        <title>Modified the classification status of verrucomicrobia.</title>
        <authorList>
            <person name="Feng X."/>
        </authorList>
    </citation>
    <scope>NUCLEOTIDE SEQUENCE</scope>
    <source>
        <strain evidence="12">KCTC 22041</strain>
    </source>
</reference>
<dbReference type="PIRSF" id="PIRSF001296">
    <property type="entry name" value="K_ATPase_KdpC"/>
    <property type="match status" value="1"/>
</dbReference>
<keyword evidence="5 11" id="KW-0547">Nucleotide-binding</keyword>
<keyword evidence="1 11" id="KW-0813">Transport</keyword>
<dbReference type="Pfam" id="PF02669">
    <property type="entry name" value="KdpC"/>
    <property type="match status" value="1"/>
</dbReference>